<evidence type="ECO:0000313" key="2">
    <source>
        <dbReference type="EMBL" id="KAL0486055.1"/>
    </source>
</evidence>
<dbReference type="SMART" id="SM00327">
    <property type="entry name" value="VWA"/>
    <property type="match status" value="1"/>
</dbReference>
<dbReference type="Pfam" id="PF00092">
    <property type="entry name" value="VWA"/>
    <property type="match status" value="1"/>
</dbReference>
<dbReference type="InterPro" id="IPR036465">
    <property type="entry name" value="vWFA_dom_sf"/>
</dbReference>
<keyword evidence="3" id="KW-1185">Reference proteome</keyword>
<protein>
    <recommendedName>
        <fullName evidence="1">VWFA domain-containing protein</fullName>
    </recommendedName>
</protein>
<evidence type="ECO:0000313" key="3">
    <source>
        <dbReference type="Proteomes" id="UP001431209"/>
    </source>
</evidence>
<organism evidence="2 3">
    <name type="scientific">Acrasis kona</name>
    <dbReference type="NCBI Taxonomy" id="1008807"/>
    <lineage>
        <taxon>Eukaryota</taxon>
        <taxon>Discoba</taxon>
        <taxon>Heterolobosea</taxon>
        <taxon>Tetramitia</taxon>
        <taxon>Eutetramitia</taxon>
        <taxon>Acrasidae</taxon>
        <taxon>Acrasis</taxon>
    </lineage>
</organism>
<dbReference type="EMBL" id="JAOPGA020001197">
    <property type="protein sequence ID" value="KAL0486055.1"/>
    <property type="molecule type" value="Genomic_DNA"/>
</dbReference>
<dbReference type="SUPFAM" id="SSF53300">
    <property type="entry name" value="vWA-like"/>
    <property type="match status" value="1"/>
</dbReference>
<name>A0AAW2Z9D3_9EUKA</name>
<proteinExistence type="predicted"/>
<dbReference type="PANTHER" id="PTHR10579:SF43">
    <property type="entry name" value="ZINC FINGER (C3HC4-TYPE RING FINGER) FAMILY PROTEIN"/>
    <property type="match status" value="1"/>
</dbReference>
<accession>A0AAW2Z9D3</accession>
<dbReference type="InterPro" id="IPR002035">
    <property type="entry name" value="VWF_A"/>
</dbReference>
<gene>
    <name evidence="2" type="ORF">AKO1_012232</name>
</gene>
<reference evidence="2 3" key="1">
    <citation type="submission" date="2024-03" db="EMBL/GenBank/DDBJ databases">
        <title>The Acrasis kona genome and developmental transcriptomes reveal deep origins of eukaryotic multicellular pathways.</title>
        <authorList>
            <person name="Sheikh S."/>
            <person name="Fu C.-J."/>
            <person name="Brown M.W."/>
            <person name="Baldauf S.L."/>
        </authorList>
    </citation>
    <scope>NUCLEOTIDE SEQUENCE [LARGE SCALE GENOMIC DNA]</scope>
    <source>
        <strain evidence="2 3">ATCC MYA-3509</strain>
    </source>
</reference>
<sequence>MGNQSSAITAKPNSVVIGDETSSVLKLSAQTEYNQMNLDSQELYLMASIDAPSMKVERAPIDITCVIDISGSMSGSKLLLVIKTLKFMIDQFSSEDKLSSVTFNHETEVVANPTAMTSANKESIKNRIDRLFATNGTNLCEGLLKGISTLSKTTTSDIKSVLLFTDGEATDGITDTDKIVSAAKKAIKKSFKKNNTVNVFTFGFGEDHSGTVLNTIAKENNGQYYYIKGVDEIASAFSDCLGGLLSVAAQNLKLMVEPCDGVSIKAILTSYNKISDNEVRIGDIYAEEHKDVVLEVVIDKATEMSAQPIVNFSLSYYDVISKQLSSTEVMVTIDRVKDADCKQVNSEVVKQKLRVKTVEALDQSRTCADAGNISEALSILEIAKKELCANNNGEEYYSNVTDKLQETMNNMNTVEEYSSRGNKMMCTMWTEESYQRSCDPVNSQYSTGEKRKAFGKFKIF</sequence>
<dbReference type="Gene3D" id="3.40.50.410">
    <property type="entry name" value="von Willebrand factor, type A domain"/>
    <property type="match status" value="1"/>
</dbReference>
<comment type="caution">
    <text evidence="2">The sequence shown here is derived from an EMBL/GenBank/DDBJ whole genome shotgun (WGS) entry which is preliminary data.</text>
</comment>
<dbReference type="Proteomes" id="UP001431209">
    <property type="component" value="Unassembled WGS sequence"/>
</dbReference>
<dbReference type="InterPro" id="IPR051266">
    <property type="entry name" value="CLCR"/>
</dbReference>
<dbReference type="PROSITE" id="PS50234">
    <property type="entry name" value="VWFA"/>
    <property type="match status" value="1"/>
</dbReference>
<feature type="domain" description="VWFA" evidence="1">
    <location>
        <begin position="62"/>
        <end position="241"/>
    </location>
</feature>
<dbReference type="AlphaFoldDB" id="A0AAW2Z9D3"/>
<evidence type="ECO:0000259" key="1">
    <source>
        <dbReference type="PROSITE" id="PS50234"/>
    </source>
</evidence>
<dbReference type="PANTHER" id="PTHR10579">
    <property type="entry name" value="CALCIUM-ACTIVATED CHLORIDE CHANNEL REGULATOR"/>
    <property type="match status" value="1"/>
</dbReference>